<dbReference type="Proteomes" id="UP000554482">
    <property type="component" value="Unassembled WGS sequence"/>
</dbReference>
<evidence type="ECO:0000256" key="1">
    <source>
        <dbReference type="SAM" id="MobiDB-lite"/>
    </source>
</evidence>
<dbReference type="AlphaFoldDB" id="A0A7J6VLH0"/>
<dbReference type="GO" id="GO:0071763">
    <property type="term" value="P:nuclear membrane organization"/>
    <property type="evidence" value="ECO:0007669"/>
    <property type="project" value="TreeGrafter"/>
</dbReference>
<dbReference type="OrthoDB" id="653468at2759"/>
<comment type="caution">
    <text evidence="2">The sequence shown here is derived from an EMBL/GenBank/DDBJ whole genome shotgun (WGS) entry which is preliminary data.</text>
</comment>
<evidence type="ECO:0000313" key="2">
    <source>
        <dbReference type="EMBL" id="KAF5185015.1"/>
    </source>
</evidence>
<proteinExistence type="predicted"/>
<dbReference type="PANTHER" id="PTHR33416">
    <property type="entry name" value="NUCLEAR PORE COMPLEX PROTEIN NUP1"/>
    <property type="match status" value="1"/>
</dbReference>
<feature type="non-terminal residue" evidence="2">
    <location>
        <position position="1"/>
    </location>
</feature>
<organism evidence="2 3">
    <name type="scientific">Thalictrum thalictroides</name>
    <name type="common">Rue-anemone</name>
    <name type="synonym">Anemone thalictroides</name>
    <dbReference type="NCBI Taxonomy" id="46969"/>
    <lineage>
        <taxon>Eukaryota</taxon>
        <taxon>Viridiplantae</taxon>
        <taxon>Streptophyta</taxon>
        <taxon>Embryophyta</taxon>
        <taxon>Tracheophyta</taxon>
        <taxon>Spermatophyta</taxon>
        <taxon>Magnoliopsida</taxon>
        <taxon>Ranunculales</taxon>
        <taxon>Ranunculaceae</taxon>
        <taxon>Thalictroideae</taxon>
        <taxon>Thalictrum</taxon>
    </lineage>
</organism>
<dbReference type="GO" id="GO:0005635">
    <property type="term" value="C:nuclear envelope"/>
    <property type="evidence" value="ECO:0007669"/>
    <property type="project" value="TreeGrafter"/>
</dbReference>
<keyword evidence="3" id="KW-1185">Reference proteome</keyword>
<name>A0A7J6VLH0_THATH</name>
<accession>A0A7J6VLH0</accession>
<reference evidence="2 3" key="1">
    <citation type="submission" date="2020-06" db="EMBL/GenBank/DDBJ databases">
        <title>Transcriptomic and genomic resources for Thalictrum thalictroides and T. hernandezii: Facilitating candidate gene discovery in an emerging model plant lineage.</title>
        <authorList>
            <person name="Arias T."/>
            <person name="Riano-Pachon D.M."/>
            <person name="Di Stilio V.S."/>
        </authorList>
    </citation>
    <scope>NUCLEOTIDE SEQUENCE [LARGE SCALE GENOMIC DNA]</scope>
    <source>
        <strain evidence="3">cv. WT478/WT964</strain>
        <tissue evidence="2">Leaves</tissue>
    </source>
</reference>
<protein>
    <submittedName>
        <fullName evidence="2">Uncharacterized protein</fullName>
    </submittedName>
</protein>
<dbReference type="PANTHER" id="PTHR33416:SF20">
    <property type="entry name" value="NUCLEAR PORE COMPLEX PROTEIN NUP1"/>
    <property type="match status" value="1"/>
</dbReference>
<feature type="region of interest" description="Disordered" evidence="1">
    <location>
        <begin position="1"/>
        <end position="44"/>
    </location>
</feature>
<gene>
    <name evidence="2" type="ORF">FRX31_025398</name>
</gene>
<sequence>LLEEATASPTELAKAYMGSRTLKGGGSLTERMAGPSTSSQKSWENALLSGGNQASLASKRRSSVLDNDIGSVCSYADRTAQKISQHLETLIPSPKGKSCEQKETTVVEKSPSKLTPDVRHGQALKSLEDVDSSKSHNARDDGIVVGIGDNHIIGESPSHKQVMAVENGLQRSLFQKTWLRPTRLV</sequence>
<evidence type="ECO:0000313" key="3">
    <source>
        <dbReference type="Proteomes" id="UP000554482"/>
    </source>
</evidence>
<dbReference type="EMBL" id="JABWDY010031294">
    <property type="protein sequence ID" value="KAF5185015.1"/>
    <property type="molecule type" value="Genomic_DNA"/>
</dbReference>